<protein>
    <submittedName>
        <fullName evidence="3">Uncharacterized protein</fullName>
    </submittedName>
</protein>
<reference evidence="3" key="1">
    <citation type="submission" date="2023-04" db="EMBL/GenBank/DDBJ databases">
        <authorList>
            <person name="Vijverberg K."/>
            <person name="Xiong W."/>
            <person name="Schranz E."/>
        </authorList>
    </citation>
    <scope>NUCLEOTIDE SEQUENCE</scope>
</reference>
<keyword evidence="2" id="KW-0732">Signal</keyword>
<evidence type="ECO:0000256" key="2">
    <source>
        <dbReference type="SAM" id="SignalP"/>
    </source>
</evidence>
<evidence type="ECO:0000313" key="4">
    <source>
        <dbReference type="Proteomes" id="UP001177003"/>
    </source>
</evidence>
<organism evidence="3 4">
    <name type="scientific">Lactuca saligna</name>
    <name type="common">Willowleaf lettuce</name>
    <dbReference type="NCBI Taxonomy" id="75948"/>
    <lineage>
        <taxon>Eukaryota</taxon>
        <taxon>Viridiplantae</taxon>
        <taxon>Streptophyta</taxon>
        <taxon>Embryophyta</taxon>
        <taxon>Tracheophyta</taxon>
        <taxon>Spermatophyta</taxon>
        <taxon>Magnoliopsida</taxon>
        <taxon>eudicotyledons</taxon>
        <taxon>Gunneridae</taxon>
        <taxon>Pentapetalae</taxon>
        <taxon>asterids</taxon>
        <taxon>campanulids</taxon>
        <taxon>Asterales</taxon>
        <taxon>Asteraceae</taxon>
        <taxon>Cichorioideae</taxon>
        <taxon>Cichorieae</taxon>
        <taxon>Lactucinae</taxon>
        <taxon>Lactuca</taxon>
    </lineage>
</organism>
<proteinExistence type="predicted"/>
<evidence type="ECO:0000313" key="3">
    <source>
        <dbReference type="EMBL" id="CAI9262361.1"/>
    </source>
</evidence>
<gene>
    <name evidence="3" type="ORF">LSALG_LOCUS3101</name>
</gene>
<evidence type="ECO:0000256" key="1">
    <source>
        <dbReference type="SAM" id="MobiDB-lite"/>
    </source>
</evidence>
<dbReference type="AlphaFoldDB" id="A0AA35UPA5"/>
<feature type="signal peptide" evidence="2">
    <location>
        <begin position="1"/>
        <end position="34"/>
    </location>
</feature>
<feature type="chain" id="PRO_5041316182" evidence="2">
    <location>
        <begin position="35"/>
        <end position="110"/>
    </location>
</feature>
<sequence length="110" mass="12138">MKKSTTKLFMHTLCVTLFILIVISFQAFVSSSTAQEPDPPPNPWLRHEQAAPPSPAQQKEEIEDYGDWNSPPYTGGGGRNTGGPIPHPWVDEEEVEANQNNASDDIHLLA</sequence>
<keyword evidence="4" id="KW-1185">Reference proteome</keyword>
<dbReference type="EMBL" id="OX465086">
    <property type="protein sequence ID" value="CAI9262361.1"/>
    <property type="molecule type" value="Genomic_DNA"/>
</dbReference>
<name>A0AA35UPA5_LACSI</name>
<accession>A0AA35UPA5</accession>
<dbReference type="Proteomes" id="UP001177003">
    <property type="component" value="Chromosome 0"/>
</dbReference>
<feature type="region of interest" description="Disordered" evidence="1">
    <location>
        <begin position="31"/>
        <end position="110"/>
    </location>
</feature>